<feature type="signal peptide" evidence="3">
    <location>
        <begin position="1"/>
        <end position="24"/>
    </location>
</feature>
<dbReference type="EMBL" id="MU825881">
    <property type="protein sequence ID" value="KAJ7385355.1"/>
    <property type="molecule type" value="Genomic_DNA"/>
</dbReference>
<proteinExistence type="predicted"/>
<comment type="caution">
    <text evidence="4">The sequence shown here is derived from an EMBL/GenBank/DDBJ whole genome shotgun (WGS) entry which is preliminary data.</text>
</comment>
<gene>
    <name evidence="4" type="ORF">OS493_016432</name>
</gene>
<organism evidence="4 5">
    <name type="scientific">Desmophyllum pertusum</name>
    <dbReference type="NCBI Taxonomy" id="174260"/>
    <lineage>
        <taxon>Eukaryota</taxon>
        <taxon>Metazoa</taxon>
        <taxon>Cnidaria</taxon>
        <taxon>Anthozoa</taxon>
        <taxon>Hexacorallia</taxon>
        <taxon>Scleractinia</taxon>
        <taxon>Caryophylliina</taxon>
        <taxon>Caryophylliidae</taxon>
        <taxon>Desmophyllum</taxon>
    </lineage>
</organism>
<keyword evidence="5" id="KW-1185">Reference proteome</keyword>
<dbReference type="OrthoDB" id="5980047at2759"/>
<keyword evidence="2" id="KW-1133">Transmembrane helix</keyword>
<feature type="chain" id="PRO_5040858675" evidence="3">
    <location>
        <begin position="25"/>
        <end position="306"/>
    </location>
</feature>
<evidence type="ECO:0000313" key="5">
    <source>
        <dbReference type="Proteomes" id="UP001163046"/>
    </source>
</evidence>
<dbReference type="Proteomes" id="UP001163046">
    <property type="component" value="Unassembled WGS sequence"/>
</dbReference>
<accession>A0A9W9ZPZ3</accession>
<sequence>MLGFKMRTAVLFVILISSLKGSMAEEPSIYVQVQWDMSWRRFCYLIPLFGEKLSEELYDMDVVIPYEVKASRVRFMNDKTQCEGKGNDEDAVLNFFISKSENDPGASDVNRNITILAYTILHDYWRNKKMILLDAVFLGKVDKVELMGRDKPDISEPLTEEARVAIGIVVCLTIAFTIAIIFLCLAAKRQIKTPPHGVPLNDIPSEPRITMIDHPAAYDPYGQDDRHNGFVRQNERHDGFARQHYLQDGFPRQNDQQDGFAGQNDPQDEFEPRQDDRQDEHNDSYNGYAGQYNTKYDDEPLGSTML</sequence>
<name>A0A9W9ZPZ3_9CNID</name>
<keyword evidence="2" id="KW-0812">Transmembrane</keyword>
<keyword evidence="2" id="KW-0472">Membrane</keyword>
<feature type="compositionally biased region" description="Basic and acidic residues" evidence="1">
    <location>
        <begin position="270"/>
        <end position="283"/>
    </location>
</feature>
<feature type="transmembrane region" description="Helical" evidence="2">
    <location>
        <begin position="164"/>
        <end position="186"/>
    </location>
</feature>
<reference evidence="4" key="1">
    <citation type="submission" date="2023-01" db="EMBL/GenBank/DDBJ databases">
        <title>Genome assembly of the deep-sea coral Lophelia pertusa.</title>
        <authorList>
            <person name="Herrera S."/>
            <person name="Cordes E."/>
        </authorList>
    </citation>
    <scope>NUCLEOTIDE SEQUENCE</scope>
    <source>
        <strain evidence="4">USNM1676648</strain>
        <tissue evidence="4">Polyp</tissue>
    </source>
</reference>
<dbReference type="AlphaFoldDB" id="A0A9W9ZPZ3"/>
<feature type="region of interest" description="Disordered" evidence="1">
    <location>
        <begin position="250"/>
        <end position="306"/>
    </location>
</feature>
<evidence type="ECO:0000256" key="1">
    <source>
        <dbReference type="SAM" id="MobiDB-lite"/>
    </source>
</evidence>
<evidence type="ECO:0000313" key="4">
    <source>
        <dbReference type="EMBL" id="KAJ7385355.1"/>
    </source>
</evidence>
<keyword evidence="3" id="KW-0732">Signal</keyword>
<evidence type="ECO:0000256" key="2">
    <source>
        <dbReference type="SAM" id="Phobius"/>
    </source>
</evidence>
<protein>
    <submittedName>
        <fullName evidence="4">Uncharacterized protein</fullName>
    </submittedName>
</protein>
<evidence type="ECO:0000256" key="3">
    <source>
        <dbReference type="SAM" id="SignalP"/>
    </source>
</evidence>